<protein>
    <submittedName>
        <fullName evidence="1">Uncharacterized protein</fullName>
    </submittedName>
</protein>
<gene>
    <name evidence="1" type="ORF">K3G42_029479</name>
</gene>
<evidence type="ECO:0000313" key="2">
    <source>
        <dbReference type="Proteomes" id="UP000827872"/>
    </source>
</evidence>
<accession>A0ACB8GD39</accession>
<keyword evidence="2" id="KW-1185">Reference proteome</keyword>
<organism evidence="1 2">
    <name type="scientific">Sphaerodactylus townsendi</name>
    <dbReference type="NCBI Taxonomy" id="933632"/>
    <lineage>
        <taxon>Eukaryota</taxon>
        <taxon>Metazoa</taxon>
        <taxon>Chordata</taxon>
        <taxon>Craniata</taxon>
        <taxon>Vertebrata</taxon>
        <taxon>Euteleostomi</taxon>
        <taxon>Lepidosauria</taxon>
        <taxon>Squamata</taxon>
        <taxon>Bifurcata</taxon>
        <taxon>Gekkota</taxon>
        <taxon>Sphaerodactylidae</taxon>
        <taxon>Sphaerodactylus</taxon>
    </lineage>
</organism>
<reference evidence="1" key="1">
    <citation type="submission" date="2021-08" db="EMBL/GenBank/DDBJ databases">
        <title>The first chromosome-level gecko genome reveals the dynamic sex chromosomes of Neotropical dwarf geckos (Sphaerodactylidae: Sphaerodactylus).</title>
        <authorList>
            <person name="Pinto B.J."/>
            <person name="Keating S.E."/>
            <person name="Gamble T."/>
        </authorList>
    </citation>
    <scope>NUCLEOTIDE SEQUENCE</scope>
    <source>
        <strain evidence="1">TG3544</strain>
    </source>
</reference>
<name>A0ACB8GD39_9SAUR</name>
<comment type="caution">
    <text evidence="1">The sequence shown here is derived from an EMBL/GenBank/DDBJ whole genome shotgun (WGS) entry which is preliminary data.</text>
</comment>
<dbReference type="Proteomes" id="UP000827872">
    <property type="component" value="Linkage Group LG01"/>
</dbReference>
<evidence type="ECO:0000313" key="1">
    <source>
        <dbReference type="EMBL" id="KAH8017424.1"/>
    </source>
</evidence>
<proteinExistence type="predicted"/>
<sequence length="85" mass="8520">MGSEVQGRVVMVIVEAILTTAANSGSILGLGAMAATVGDVPASAEMPGVVSSPGAAASLVKTMLHRRICATCWEPSLAIAPQREG</sequence>
<dbReference type="EMBL" id="CM037614">
    <property type="protein sequence ID" value="KAH8017424.1"/>
    <property type="molecule type" value="Genomic_DNA"/>
</dbReference>